<evidence type="ECO:0000256" key="2">
    <source>
        <dbReference type="SAM" id="MobiDB-lite"/>
    </source>
</evidence>
<organism evidence="3 4">
    <name type="scientific">Shimia aestuarii</name>
    <dbReference type="NCBI Taxonomy" id="254406"/>
    <lineage>
        <taxon>Bacteria</taxon>
        <taxon>Pseudomonadati</taxon>
        <taxon>Pseudomonadota</taxon>
        <taxon>Alphaproteobacteria</taxon>
        <taxon>Rhodobacterales</taxon>
        <taxon>Roseobacteraceae</taxon>
    </lineage>
</organism>
<feature type="region of interest" description="Disordered" evidence="2">
    <location>
        <begin position="85"/>
        <end position="106"/>
    </location>
</feature>
<accession>A0A1I4PZJ1</accession>
<dbReference type="Proteomes" id="UP000199144">
    <property type="component" value="Unassembled WGS sequence"/>
</dbReference>
<sequence>MCVGVPMQILSVDGIAARATDGECEEVIDLSLTGPVAVGGWVLSFLGAAREVLDEDEAMKIKAALGGLKNLMQGRDLGDAFADLEERGPQLPPHLQAALDKGETTA</sequence>
<dbReference type="RefSeq" id="WP_093094588.1">
    <property type="nucleotide sequence ID" value="NZ_FOTQ01000006.1"/>
</dbReference>
<dbReference type="GO" id="GO:0051604">
    <property type="term" value="P:protein maturation"/>
    <property type="evidence" value="ECO:0007669"/>
    <property type="project" value="TreeGrafter"/>
</dbReference>
<dbReference type="STRING" id="254406.SAMN04488042_106122"/>
<dbReference type="PRINTS" id="PR00445">
    <property type="entry name" value="HUPFHYPC"/>
</dbReference>
<dbReference type="InterPro" id="IPR019812">
    <property type="entry name" value="Hydgase_assmbl_chp_CS"/>
</dbReference>
<evidence type="ECO:0000313" key="3">
    <source>
        <dbReference type="EMBL" id="SFM33232.1"/>
    </source>
</evidence>
<comment type="similarity">
    <text evidence="1">Belongs to the HupF/HypC family.</text>
</comment>
<gene>
    <name evidence="3" type="ORF">SAMN04488042_106122</name>
</gene>
<dbReference type="PROSITE" id="PS01097">
    <property type="entry name" value="HUPF_HYPC"/>
    <property type="match status" value="1"/>
</dbReference>
<name>A0A1I4PZJ1_9RHOB</name>
<dbReference type="InterPro" id="IPR001109">
    <property type="entry name" value="Hydrogenase_HupF/HypC"/>
</dbReference>
<dbReference type="GO" id="GO:1902670">
    <property type="term" value="F:carbon dioxide binding"/>
    <property type="evidence" value="ECO:0007669"/>
    <property type="project" value="TreeGrafter"/>
</dbReference>
<dbReference type="Pfam" id="PF01455">
    <property type="entry name" value="HupF_HypC"/>
    <property type="match status" value="1"/>
</dbReference>
<dbReference type="Gene3D" id="2.30.30.140">
    <property type="match status" value="1"/>
</dbReference>
<reference evidence="3 4" key="1">
    <citation type="submission" date="2016-10" db="EMBL/GenBank/DDBJ databases">
        <authorList>
            <person name="de Groot N.N."/>
        </authorList>
    </citation>
    <scope>NUCLEOTIDE SEQUENCE [LARGE SCALE GENOMIC DNA]</scope>
    <source>
        <strain evidence="3 4">DSM 15283</strain>
    </source>
</reference>
<dbReference type="NCBIfam" id="TIGR00074">
    <property type="entry name" value="hypC_hupF"/>
    <property type="match status" value="1"/>
</dbReference>
<dbReference type="EMBL" id="FOTQ01000006">
    <property type="protein sequence ID" value="SFM33232.1"/>
    <property type="molecule type" value="Genomic_DNA"/>
</dbReference>
<dbReference type="OrthoDB" id="9806017at2"/>
<dbReference type="PANTHER" id="PTHR35177:SF1">
    <property type="entry name" value="HYDROGENASE MATURATION FACTOR HYPC"/>
    <property type="match status" value="1"/>
</dbReference>
<dbReference type="AlphaFoldDB" id="A0A1I4PZJ1"/>
<evidence type="ECO:0000313" key="4">
    <source>
        <dbReference type="Proteomes" id="UP000199144"/>
    </source>
</evidence>
<dbReference type="SUPFAM" id="SSF159127">
    <property type="entry name" value="HupF/HypC-like"/>
    <property type="match status" value="1"/>
</dbReference>
<dbReference type="GO" id="GO:0005506">
    <property type="term" value="F:iron ion binding"/>
    <property type="evidence" value="ECO:0007669"/>
    <property type="project" value="TreeGrafter"/>
</dbReference>
<proteinExistence type="inferred from homology"/>
<evidence type="ECO:0000256" key="1">
    <source>
        <dbReference type="ARBA" id="ARBA00006018"/>
    </source>
</evidence>
<protein>
    <submittedName>
        <fullName evidence="3">Hydrogenase expression/formation protein HypC</fullName>
    </submittedName>
</protein>
<dbReference type="PANTHER" id="PTHR35177">
    <property type="entry name" value="HYDROGENASE MATURATION FACTOR HYBG"/>
    <property type="match status" value="1"/>
</dbReference>
<keyword evidence="4" id="KW-1185">Reference proteome</keyword>